<dbReference type="Proteomes" id="UP000757232">
    <property type="component" value="Unassembled WGS sequence"/>
</dbReference>
<dbReference type="InterPro" id="IPR021933">
    <property type="entry name" value="SERRATE/Ars2_N"/>
</dbReference>
<protein>
    <recommendedName>
        <fullName evidence="6">C2H2-type domain-containing protein</fullName>
    </recommendedName>
</protein>
<comment type="similarity">
    <text evidence="2">Belongs to the ARS2 family.</text>
</comment>
<dbReference type="PANTHER" id="PTHR13165:SF0">
    <property type="entry name" value="SERRATE RNA EFFECTOR MOLECULE HOMOLOG"/>
    <property type="match status" value="1"/>
</dbReference>
<name>A0A9Q5HUR4_SANBA</name>
<comment type="subcellular location">
    <subcellularLocation>
        <location evidence="1">Nucleus</location>
    </subcellularLocation>
</comment>
<dbReference type="PROSITE" id="PS50157">
    <property type="entry name" value="ZINC_FINGER_C2H2_2"/>
    <property type="match status" value="1"/>
</dbReference>
<dbReference type="InterPro" id="IPR007042">
    <property type="entry name" value="SERRATE/Ars2_C"/>
</dbReference>
<keyword evidence="4" id="KW-0862">Zinc</keyword>
<reference evidence="7" key="1">
    <citation type="submission" date="2016-06" db="EMBL/GenBank/DDBJ databases">
        <title>Draft Genome sequence of the fungus Inonotus baumii.</title>
        <authorList>
            <person name="Zhu H."/>
            <person name="Lin W."/>
        </authorList>
    </citation>
    <scope>NUCLEOTIDE SEQUENCE</scope>
    <source>
        <strain evidence="7">821</strain>
    </source>
</reference>
<dbReference type="PANTHER" id="PTHR13165">
    <property type="entry name" value="ARSENITE-RESISTANCE PROTEIN 2"/>
    <property type="match status" value="1"/>
</dbReference>
<dbReference type="GO" id="GO:0016604">
    <property type="term" value="C:nuclear body"/>
    <property type="evidence" value="ECO:0007669"/>
    <property type="project" value="TreeGrafter"/>
</dbReference>
<dbReference type="PROSITE" id="PS00028">
    <property type="entry name" value="ZINC_FINGER_C2H2_1"/>
    <property type="match status" value="1"/>
</dbReference>
<accession>A0A9Q5HUR4</accession>
<keyword evidence="4" id="KW-0863">Zinc-finger</keyword>
<evidence type="ECO:0000256" key="4">
    <source>
        <dbReference type="PROSITE-ProRule" id="PRU00042"/>
    </source>
</evidence>
<proteinExistence type="inferred from homology"/>
<sequence>MSTWSARSDVERILILTLQTTITENVIPTTESEAGQITREGGQDMNTAGVGGVVALLMMTRYDVVGRKRRRSMSPYDRERYDPRPRYDDYGGDPWRGYGHPPPGSRRQHGPGYGTRSGRPPVDPYTLDYPASLKQFAEWFRWHYPKEANEEDQADKAAEQEAADGTKPRNGIRTRWEKYKKDFLAQQLQTLFDHHRKSPWFAEKYDPSSEMTALRARVRKVGWRGRMNQFVNDLEIGEFDKGDACGGDTQSESPKEGSVPADGGTNEEAESPTKPEEDFGMGLENEEDAADNAGDAKNESNGKMSYDSKQYEKDEISVVPEGNQVMIRTIPPDIGRVKLEAVLKEYSSFVYLALGDPMQKRNYYRAGWIKFDEHADMQNILSTLGEKKIEGFKLHLNHNTRPFTSKARVTPDVASRPDRIAKDLSQARRLATILEDEYERVRTFRPEPPVVQPDATESGDQPPPEDILARDALADDEPPVEKGSDAVERRIARLTVDFPEPSDEAEAKALELKKNTIALDLYLAYLRAAFHTCYYCVSTCDHVEELQRKCIKHIRRPLLQKIQQQSEVGFKSKEGEPDAKMEGEGEDSEGVKKDGYEEQNKEKEREDKNKESMLKERDPKSGESKDLKRNGKFPVYAWLDNKLALLINKDSIDVRDYGGKLYEEELRKAVEPHVKQEDEGKYRCKTCSKLFKATTFIEKHIVNKHSELVGQLEDIPYYNNFVLDPQRIQPFTHYPQQTGTGPSAPPQAYGFQNGPQSYTEHRPGGIGMAAGGGPPFYGFPGPYPPYANGGMDPYGGYQYGFPYPSQAVPPPMRSLRDEPPLMAGNGGGAGGRRLGDRIGGYAADSGAYAGGHGIEGLPAKPVATLEPGPGGRRNGNARGAAPPPPPDAKEDPRAASGRKVSYHDMDLVAEGDVELNY</sequence>
<dbReference type="GO" id="GO:0016070">
    <property type="term" value="P:RNA metabolic process"/>
    <property type="evidence" value="ECO:0007669"/>
    <property type="project" value="UniProtKB-ARBA"/>
</dbReference>
<keyword evidence="4" id="KW-0479">Metal-binding</keyword>
<keyword evidence="8" id="KW-1185">Reference proteome</keyword>
<feature type="region of interest" description="Disordered" evidence="5">
    <location>
        <begin position="849"/>
        <end position="905"/>
    </location>
</feature>
<feature type="region of interest" description="Disordered" evidence="5">
    <location>
        <begin position="150"/>
        <end position="173"/>
    </location>
</feature>
<dbReference type="AlphaFoldDB" id="A0A9Q5HUR4"/>
<feature type="compositionally biased region" description="Basic and acidic residues" evidence="5">
    <location>
        <begin position="570"/>
        <end position="626"/>
    </location>
</feature>
<feature type="compositionally biased region" description="Basic and acidic residues" evidence="5">
    <location>
        <begin position="76"/>
        <end position="89"/>
    </location>
</feature>
<dbReference type="EMBL" id="LNZH02000204">
    <property type="protein sequence ID" value="OCB86234.1"/>
    <property type="molecule type" value="Genomic_DNA"/>
</dbReference>
<dbReference type="GO" id="GO:0008270">
    <property type="term" value="F:zinc ion binding"/>
    <property type="evidence" value="ECO:0007669"/>
    <property type="project" value="UniProtKB-KW"/>
</dbReference>
<evidence type="ECO:0000256" key="5">
    <source>
        <dbReference type="SAM" id="MobiDB-lite"/>
    </source>
</evidence>
<evidence type="ECO:0000256" key="2">
    <source>
        <dbReference type="ARBA" id="ARBA00005407"/>
    </source>
</evidence>
<feature type="compositionally biased region" description="Basic and acidic residues" evidence="5">
    <location>
        <begin position="150"/>
        <end position="167"/>
    </location>
</feature>
<feature type="region of interest" description="Disordered" evidence="5">
    <location>
        <begin position="565"/>
        <end position="626"/>
    </location>
</feature>
<organism evidence="7 8">
    <name type="scientific">Sanghuangporus baumii</name>
    <name type="common">Phellinus baumii</name>
    <dbReference type="NCBI Taxonomy" id="108892"/>
    <lineage>
        <taxon>Eukaryota</taxon>
        <taxon>Fungi</taxon>
        <taxon>Dikarya</taxon>
        <taxon>Basidiomycota</taxon>
        <taxon>Agaricomycotina</taxon>
        <taxon>Agaricomycetes</taxon>
        <taxon>Hymenochaetales</taxon>
        <taxon>Hymenochaetaceae</taxon>
        <taxon>Sanghuangporus</taxon>
    </lineage>
</organism>
<dbReference type="Pfam" id="PF12066">
    <property type="entry name" value="SERRATE_Ars2_N"/>
    <property type="match status" value="1"/>
</dbReference>
<dbReference type="Pfam" id="PF04959">
    <property type="entry name" value="ARS2"/>
    <property type="match status" value="1"/>
</dbReference>
<evidence type="ECO:0000313" key="7">
    <source>
        <dbReference type="EMBL" id="OCB86234.1"/>
    </source>
</evidence>
<evidence type="ECO:0000256" key="1">
    <source>
        <dbReference type="ARBA" id="ARBA00004123"/>
    </source>
</evidence>
<gene>
    <name evidence="7" type="ORF">A7U60_g6825</name>
</gene>
<feature type="domain" description="C2H2-type" evidence="6">
    <location>
        <begin position="682"/>
        <end position="706"/>
    </location>
</feature>
<dbReference type="InterPro" id="IPR013087">
    <property type="entry name" value="Znf_C2H2_type"/>
</dbReference>
<keyword evidence="3" id="KW-0539">Nucleus</keyword>
<evidence type="ECO:0000256" key="3">
    <source>
        <dbReference type="ARBA" id="ARBA00023242"/>
    </source>
</evidence>
<dbReference type="InterPro" id="IPR039727">
    <property type="entry name" value="SE/Ars2"/>
</dbReference>
<feature type="region of interest" description="Disordered" evidence="5">
    <location>
        <begin position="238"/>
        <end position="309"/>
    </location>
</feature>
<evidence type="ECO:0000259" key="6">
    <source>
        <dbReference type="PROSITE" id="PS50157"/>
    </source>
</evidence>
<feature type="region of interest" description="Disordered" evidence="5">
    <location>
        <begin position="444"/>
        <end position="485"/>
    </location>
</feature>
<evidence type="ECO:0000313" key="8">
    <source>
        <dbReference type="Proteomes" id="UP000757232"/>
    </source>
</evidence>
<feature type="region of interest" description="Disordered" evidence="5">
    <location>
        <begin position="69"/>
        <end position="126"/>
    </location>
</feature>
<dbReference type="OrthoDB" id="342064at2759"/>
<dbReference type="GO" id="GO:0031047">
    <property type="term" value="P:regulatory ncRNA-mediated gene silencing"/>
    <property type="evidence" value="ECO:0007669"/>
    <property type="project" value="UniProtKB-ARBA"/>
</dbReference>
<feature type="compositionally biased region" description="Basic and acidic residues" evidence="5">
    <location>
        <begin position="467"/>
        <end position="485"/>
    </location>
</feature>
<comment type="caution">
    <text evidence="7">The sequence shown here is derived from an EMBL/GenBank/DDBJ whole genome shotgun (WGS) entry which is preliminary data.</text>
</comment>